<dbReference type="PANTHER" id="PTHR46300:SF7">
    <property type="entry name" value="P450, PUTATIVE (EUROFUNG)-RELATED"/>
    <property type="match status" value="1"/>
</dbReference>
<evidence type="ECO:0000256" key="11">
    <source>
        <dbReference type="ARBA" id="ARBA00023033"/>
    </source>
</evidence>
<keyword evidence="6 15" id="KW-0812">Transmembrane</keyword>
<evidence type="ECO:0000256" key="14">
    <source>
        <dbReference type="RuleBase" id="RU000461"/>
    </source>
</evidence>
<comment type="similarity">
    <text evidence="4 14">Belongs to the cytochrome P450 family.</text>
</comment>
<dbReference type="GO" id="GO:0004497">
    <property type="term" value="F:monooxygenase activity"/>
    <property type="evidence" value="ECO:0007669"/>
    <property type="project" value="UniProtKB-KW"/>
</dbReference>
<dbReference type="EMBL" id="BPQB01000060">
    <property type="protein sequence ID" value="GJE96484.1"/>
    <property type="molecule type" value="Genomic_DNA"/>
</dbReference>
<evidence type="ECO:0000313" key="16">
    <source>
        <dbReference type="EMBL" id="GJE96484.1"/>
    </source>
</evidence>
<keyword evidence="8 15" id="KW-1133">Transmembrane helix</keyword>
<reference evidence="16 17" key="1">
    <citation type="submission" date="2021-08" db="EMBL/GenBank/DDBJ databases">
        <title>Draft Genome Sequence of Phanerochaete sordida strain YK-624.</title>
        <authorList>
            <person name="Mori T."/>
            <person name="Dohra H."/>
            <person name="Suzuki T."/>
            <person name="Kawagishi H."/>
            <person name="Hirai H."/>
        </authorList>
    </citation>
    <scope>NUCLEOTIDE SEQUENCE [LARGE SCALE GENOMIC DNA]</scope>
    <source>
        <strain evidence="16 17">YK-624</strain>
    </source>
</reference>
<keyword evidence="9 14" id="KW-0560">Oxidoreductase</keyword>
<sequence>MFLEQVTFPPIPWLAFGLIFVCALFTSLAKRPRYPPGPKGLPVVGNLFDVPVDNPWIRYTQLGQQLGSDIIHFEVLGRHIVVLNSVKAARDLLEKRSSNYSGRAESVMFTDITGWHRNWALWPYDDGYKAHKKAFAQHFRPEALPKYHATQVKGVHTLLKSILDSPDAFHAHVECLTGQVLLEIVYGFQVARGEPLLALVGQAVFTLKQIADANVYLADVIPIFKYLLSWFPGAGFKWQAAIWKKLVDGMYEEPYRRYKAALSEGAYMQCLTTALMSLTEDSEAPESADMLTMSIAGTTYGAGAGTTMDSIQSFILAATMFPETQLAAQREIDNVLGRQRLPTIEDEAALPHVTTMMYELLRWSCVGPIALPHKSEADDEYDGYFIPGGTVMIANVWSMLHDASAFPDPECFDPTRFLAEDGTLNSDMSFVSEAFGFGRRICPGRHFARDFIWLAIANILAVFTVAPALDDQGGELKLTAEFTTRSMRCPLPFKCRFIPRFPEADSLIRSAAANN</sequence>
<comment type="subcellular location">
    <subcellularLocation>
        <location evidence="2">Membrane</location>
        <topology evidence="2">Single-pass membrane protein</topology>
    </subcellularLocation>
</comment>
<dbReference type="PANTHER" id="PTHR46300">
    <property type="entry name" value="P450, PUTATIVE (EUROFUNG)-RELATED-RELATED"/>
    <property type="match status" value="1"/>
</dbReference>
<dbReference type="GO" id="GO:0016020">
    <property type="term" value="C:membrane"/>
    <property type="evidence" value="ECO:0007669"/>
    <property type="project" value="UniProtKB-SubCell"/>
</dbReference>
<dbReference type="AlphaFoldDB" id="A0A9P3GN70"/>
<accession>A0A9P3GN70</accession>
<feature type="binding site" description="axial binding residue" evidence="13">
    <location>
        <position position="442"/>
    </location>
    <ligand>
        <name>heme</name>
        <dbReference type="ChEBI" id="CHEBI:30413"/>
    </ligand>
    <ligandPart>
        <name>Fe</name>
        <dbReference type="ChEBI" id="CHEBI:18248"/>
    </ligandPart>
</feature>
<organism evidence="16 17">
    <name type="scientific">Phanerochaete sordida</name>
    <dbReference type="NCBI Taxonomy" id="48140"/>
    <lineage>
        <taxon>Eukaryota</taxon>
        <taxon>Fungi</taxon>
        <taxon>Dikarya</taxon>
        <taxon>Basidiomycota</taxon>
        <taxon>Agaricomycotina</taxon>
        <taxon>Agaricomycetes</taxon>
        <taxon>Polyporales</taxon>
        <taxon>Phanerochaetaceae</taxon>
        <taxon>Phanerochaete</taxon>
    </lineage>
</organism>
<dbReference type="Gene3D" id="1.10.630.10">
    <property type="entry name" value="Cytochrome P450"/>
    <property type="match status" value="1"/>
</dbReference>
<dbReference type="InterPro" id="IPR050364">
    <property type="entry name" value="Cytochrome_P450_fung"/>
</dbReference>
<gene>
    <name evidence="16" type="ORF">PsYK624_126810</name>
</gene>
<dbReference type="GO" id="GO:0005506">
    <property type="term" value="F:iron ion binding"/>
    <property type="evidence" value="ECO:0007669"/>
    <property type="project" value="InterPro"/>
</dbReference>
<keyword evidence="12 15" id="KW-0472">Membrane</keyword>
<comment type="cofactor">
    <cofactor evidence="1 13">
        <name>heme</name>
        <dbReference type="ChEBI" id="CHEBI:30413"/>
    </cofactor>
</comment>
<evidence type="ECO:0000256" key="8">
    <source>
        <dbReference type="ARBA" id="ARBA00022989"/>
    </source>
</evidence>
<dbReference type="Pfam" id="PF00067">
    <property type="entry name" value="p450"/>
    <property type="match status" value="1"/>
</dbReference>
<feature type="transmembrane region" description="Helical" evidence="15">
    <location>
        <begin position="12"/>
        <end position="29"/>
    </location>
</feature>
<dbReference type="OrthoDB" id="2789670at2759"/>
<evidence type="ECO:0000256" key="3">
    <source>
        <dbReference type="ARBA" id="ARBA00005179"/>
    </source>
</evidence>
<keyword evidence="5 13" id="KW-0349">Heme</keyword>
<evidence type="ECO:0000256" key="7">
    <source>
        <dbReference type="ARBA" id="ARBA00022723"/>
    </source>
</evidence>
<evidence type="ECO:0000256" key="4">
    <source>
        <dbReference type="ARBA" id="ARBA00010617"/>
    </source>
</evidence>
<evidence type="ECO:0000256" key="10">
    <source>
        <dbReference type="ARBA" id="ARBA00023004"/>
    </source>
</evidence>
<dbReference type="GO" id="GO:0020037">
    <property type="term" value="F:heme binding"/>
    <property type="evidence" value="ECO:0007669"/>
    <property type="project" value="InterPro"/>
</dbReference>
<keyword evidence="11 14" id="KW-0503">Monooxygenase</keyword>
<dbReference type="Proteomes" id="UP000703269">
    <property type="component" value="Unassembled WGS sequence"/>
</dbReference>
<dbReference type="PRINTS" id="PR00463">
    <property type="entry name" value="EP450I"/>
</dbReference>
<name>A0A9P3GN70_9APHY</name>
<dbReference type="InterPro" id="IPR017972">
    <property type="entry name" value="Cyt_P450_CS"/>
</dbReference>
<dbReference type="InterPro" id="IPR036396">
    <property type="entry name" value="Cyt_P450_sf"/>
</dbReference>
<evidence type="ECO:0000256" key="12">
    <source>
        <dbReference type="ARBA" id="ARBA00023136"/>
    </source>
</evidence>
<evidence type="ECO:0000256" key="6">
    <source>
        <dbReference type="ARBA" id="ARBA00022692"/>
    </source>
</evidence>
<evidence type="ECO:0000256" key="5">
    <source>
        <dbReference type="ARBA" id="ARBA00022617"/>
    </source>
</evidence>
<dbReference type="SUPFAM" id="SSF48264">
    <property type="entry name" value="Cytochrome P450"/>
    <property type="match status" value="1"/>
</dbReference>
<evidence type="ECO:0000256" key="2">
    <source>
        <dbReference type="ARBA" id="ARBA00004167"/>
    </source>
</evidence>
<dbReference type="CDD" id="cd11065">
    <property type="entry name" value="CYP64-like"/>
    <property type="match status" value="1"/>
</dbReference>
<evidence type="ECO:0000256" key="13">
    <source>
        <dbReference type="PIRSR" id="PIRSR602401-1"/>
    </source>
</evidence>
<dbReference type="InterPro" id="IPR002401">
    <property type="entry name" value="Cyt_P450_E_grp-I"/>
</dbReference>
<proteinExistence type="inferred from homology"/>
<evidence type="ECO:0000313" key="17">
    <source>
        <dbReference type="Proteomes" id="UP000703269"/>
    </source>
</evidence>
<dbReference type="GO" id="GO:0016705">
    <property type="term" value="F:oxidoreductase activity, acting on paired donors, with incorporation or reduction of molecular oxygen"/>
    <property type="evidence" value="ECO:0007669"/>
    <property type="project" value="InterPro"/>
</dbReference>
<comment type="caution">
    <text evidence="16">The sequence shown here is derived from an EMBL/GenBank/DDBJ whole genome shotgun (WGS) entry which is preliminary data.</text>
</comment>
<keyword evidence="7 13" id="KW-0479">Metal-binding</keyword>
<keyword evidence="10 13" id="KW-0408">Iron</keyword>
<evidence type="ECO:0000256" key="9">
    <source>
        <dbReference type="ARBA" id="ARBA00023002"/>
    </source>
</evidence>
<keyword evidence="17" id="KW-1185">Reference proteome</keyword>
<evidence type="ECO:0000256" key="1">
    <source>
        <dbReference type="ARBA" id="ARBA00001971"/>
    </source>
</evidence>
<comment type="pathway">
    <text evidence="3">Secondary metabolite biosynthesis.</text>
</comment>
<dbReference type="PROSITE" id="PS00086">
    <property type="entry name" value="CYTOCHROME_P450"/>
    <property type="match status" value="1"/>
</dbReference>
<dbReference type="InterPro" id="IPR001128">
    <property type="entry name" value="Cyt_P450"/>
</dbReference>
<protein>
    <submittedName>
        <fullName evidence="16">Cytochrome P450</fullName>
    </submittedName>
</protein>
<evidence type="ECO:0000256" key="15">
    <source>
        <dbReference type="SAM" id="Phobius"/>
    </source>
</evidence>